<keyword evidence="2" id="KW-0812">Transmembrane</keyword>
<gene>
    <name evidence="4" type="ORF">PPACK8108_LOCUS6728</name>
</gene>
<feature type="domain" description="Protein kinase" evidence="3">
    <location>
        <begin position="211"/>
        <end position="527"/>
    </location>
</feature>
<dbReference type="PANTHER" id="PTHR43173">
    <property type="entry name" value="ABC1 FAMILY PROTEIN"/>
    <property type="match status" value="1"/>
</dbReference>
<keyword evidence="5" id="KW-1185">Reference proteome</keyword>
<dbReference type="InterPro" id="IPR000719">
    <property type="entry name" value="Prot_kinase_dom"/>
</dbReference>
<dbReference type="AlphaFoldDB" id="A0AAV0ARJ7"/>
<dbReference type="PANTHER" id="PTHR43173:SF37">
    <property type="entry name" value="ABC1 FAMILY PROTEIN C10F6.14C"/>
    <property type="match status" value="1"/>
</dbReference>
<proteinExistence type="inferred from homology"/>
<dbReference type="InterPro" id="IPR004147">
    <property type="entry name" value="ABC1_dom"/>
</dbReference>
<dbReference type="PROSITE" id="PS50011">
    <property type="entry name" value="PROTEIN_KINASE_DOM"/>
    <property type="match status" value="1"/>
</dbReference>
<evidence type="ECO:0000256" key="1">
    <source>
        <dbReference type="ARBA" id="ARBA00009670"/>
    </source>
</evidence>
<dbReference type="InterPro" id="IPR051130">
    <property type="entry name" value="Mito_struct-func_regulator"/>
</dbReference>
<protein>
    <submittedName>
        <fullName evidence="4">ABC1 family-domain-containing protein</fullName>
    </submittedName>
</protein>
<dbReference type="SMART" id="SM00220">
    <property type="entry name" value="S_TKc"/>
    <property type="match status" value="1"/>
</dbReference>
<sequence>MFRTVVVRSKKNLNTIAPRNLSNYHQHQSIILSRDLLSRPIGSIIQPLRTSSCSHYTRSFKTESNPFQRKPKSFGGLVGTVIGLTAIVWTVDKFVYSESLERTIRLAYNSLIIILDYKLNFNSENHQSTESLHRRVSKRLSETFIKNSGLYIKLGQSVAIQSSLLPRSYQEDFEKMFDSSTSNKMTEKQLLKVFRREFGDEGFEFDKIFEQFDVEPVGVGSIAQVHRAELLNGQIVAVKVQRPEIQNQLEFDLFAYRTLLYVIEKVFDLPVHSFGNYVSEQIRKETDFLNEASNSERSSKLIENDNYLKDHVIVPKVDWKLTSSRILVTEFVNDTNRLTDIKRIEDRGLDKGEVIEIGIRLISKMIFEFGWLHCDLHPGNLLVMNDPINLKKPKLVLIDHGLYIELSETFRKEYCELWKSIFMFDYESVEKICRGWGIGNSEFFASATVLQSITKSKKNQKVIGKKMTNDYEKSLRIKENLKKLLENENLVPKELIFIGRSMRMIQANNQTLGSPVNRIKILTHDAIKQVNSTNSIFSLILRTIIFEFKKITLSKKVFDGIKEDHKGVFFKSLVGLIKIKINLFLIEIGFYLIKVRQSFLTFKRWIRFDYLIEIGRGKKHVKSTEGAGEGFEDLLEEQIRSFVKEEIGIELNNQAFIG</sequence>
<evidence type="ECO:0000256" key="2">
    <source>
        <dbReference type="SAM" id="Phobius"/>
    </source>
</evidence>
<dbReference type="EMBL" id="CALTRL010001281">
    <property type="protein sequence ID" value="CAH7671890.1"/>
    <property type="molecule type" value="Genomic_DNA"/>
</dbReference>
<dbReference type="Gene3D" id="1.10.510.10">
    <property type="entry name" value="Transferase(Phosphotransferase) domain 1"/>
    <property type="match status" value="1"/>
</dbReference>
<dbReference type="SUPFAM" id="SSF56112">
    <property type="entry name" value="Protein kinase-like (PK-like)"/>
    <property type="match status" value="1"/>
</dbReference>
<reference evidence="4" key="1">
    <citation type="submission" date="2022-06" db="EMBL/GenBank/DDBJ databases">
        <authorList>
            <consortium name="SYNGENTA / RWTH Aachen University"/>
        </authorList>
    </citation>
    <scope>NUCLEOTIDE SEQUENCE</scope>
</reference>
<comment type="similarity">
    <text evidence="1">Belongs to the protein kinase superfamily. ADCK protein kinase family.</text>
</comment>
<dbReference type="InterPro" id="IPR011009">
    <property type="entry name" value="Kinase-like_dom_sf"/>
</dbReference>
<evidence type="ECO:0000313" key="4">
    <source>
        <dbReference type="EMBL" id="CAH7671890.1"/>
    </source>
</evidence>
<dbReference type="GO" id="GO:0004672">
    <property type="term" value="F:protein kinase activity"/>
    <property type="evidence" value="ECO:0007669"/>
    <property type="project" value="InterPro"/>
</dbReference>
<accession>A0AAV0ARJ7</accession>
<dbReference type="Pfam" id="PF03109">
    <property type="entry name" value="ABC1"/>
    <property type="match status" value="1"/>
</dbReference>
<organism evidence="4 5">
    <name type="scientific">Phakopsora pachyrhizi</name>
    <name type="common">Asian soybean rust disease fungus</name>
    <dbReference type="NCBI Taxonomy" id="170000"/>
    <lineage>
        <taxon>Eukaryota</taxon>
        <taxon>Fungi</taxon>
        <taxon>Dikarya</taxon>
        <taxon>Basidiomycota</taxon>
        <taxon>Pucciniomycotina</taxon>
        <taxon>Pucciniomycetes</taxon>
        <taxon>Pucciniales</taxon>
        <taxon>Phakopsoraceae</taxon>
        <taxon>Phakopsora</taxon>
    </lineage>
</organism>
<dbReference type="InterPro" id="IPR045307">
    <property type="entry name" value="ADCK1_dom"/>
</dbReference>
<evidence type="ECO:0000259" key="3">
    <source>
        <dbReference type="PROSITE" id="PS50011"/>
    </source>
</evidence>
<name>A0AAV0ARJ7_PHAPC</name>
<evidence type="ECO:0000313" key="5">
    <source>
        <dbReference type="Proteomes" id="UP001153365"/>
    </source>
</evidence>
<dbReference type="GO" id="GO:0005524">
    <property type="term" value="F:ATP binding"/>
    <property type="evidence" value="ECO:0007669"/>
    <property type="project" value="InterPro"/>
</dbReference>
<dbReference type="CDD" id="cd13969">
    <property type="entry name" value="ADCK1-like"/>
    <property type="match status" value="1"/>
</dbReference>
<keyword evidence="2" id="KW-0472">Membrane</keyword>
<keyword evidence="2" id="KW-1133">Transmembrane helix</keyword>
<dbReference type="Proteomes" id="UP001153365">
    <property type="component" value="Unassembled WGS sequence"/>
</dbReference>
<comment type="caution">
    <text evidence="4">The sequence shown here is derived from an EMBL/GenBank/DDBJ whole genome shotgun (WGS) entry which is preliminary data.</text>
</comment>
<feature type="transmembrane region" description="Helical" evidence="2">
    <location>
        <begin position="74"/>
        <end position="91"/>
    </location>
</feature>